<dbReference type="Pfam" id="PF07690">
    <property type="entry name" value="MFS_1"/>
    <property type="match status" value="1"/>
</dbReference>
<evidence type="ECO:0000256" key="1">
    <source>
        <dbReference type="ARBA" id="ARBA00004141"/>
    </source>
</evidence>
<evidence type="ECO:0000259" key="8">
    <source>
        <dbReference type="PROSITE" id="PS50850"/>
    </source>
</evidence>
<feature type="transmembrane region" description="Helical" evidence="7">
    <location>
        <begin position="258"/>
        <end position="282"/>
    </location>
</feature>
<keyword evidence="10" id="KW-1185">Reference proteome</keyword>
<feature type="transmembrane region" description="Helical" evidence="7">
    <location>
        <begin position="498"/>
        <end position="521"/>
    </location>
</feature>
<evidence type="ECO:0000256" key="6">
    <source>
        <dbReference type="SAM" id="MobiDB-lite"/>
    </source>
</evidence>
<dbReference type="PANTHER" id="PTHR23502">
    <property type="entry name" value="MAJOR FACILITATOR SUPERFAMILY"/>
    <property type="match status" value="1"/>
</dbReference>
<dbReference type="GO" id="GO:0005886">
    <property type="term" value="C:plasma membrane"/>
    <property type="evidence" value="ECO:0007669"/>
    <property type="project" value="TreeGrafter"/>
</dbReference>
<accession>A0AAE8N2I2</accession>
<dbReference type="PANTHER" id="PTHR23502:SF12">
    <property type="entry name" value="MULTIDRUG TRANSPORTER, PUTATIVE (AFU_ORTHOLOGUE AFUA_1G06440)-RELATED"/>
    <property type="match status" value="1"/>
</dbReference>
<sequence length="639" mass="70482">MDSDEEKRHPHNPLPPSTPARRSSSPAPIPSSPSSTSSTSTDRDSTTSRRRPASLVAPSLHEDAYPYEVISRVITGESSPEAEAAREALTYTRTATSVGSAASRPADFEVTFEPNDPEDPRNWPLWYRAYSLVILSYSCWVVVLYSTSYTSTIPGLIVEFGVSSPVATLGLTTYLLGLATGSLIAAPLSELYGRHRIYLISMTVSTILIIPSGLATSLTQMIVVRYFGALFAASYVANSPGSIVDVTTDEYRALAMSLWSIAPLNGPVTGPMIGGFVFQYLGWRWNNWIVMILAGAAILGMAFCRETYAPEILRRKAARLRKETDDDRWWSRYDQRQSKWQLLLQNMSRPFVMSFTEPILWFFNAWISLVYGILYLCFVAYPIVFSQGRGWGPGISGLAFVGIGIGTVLTIIGEPVFRRIINSRPRDPETGAVLPEASAVVLIIGAVLTPIGQLGFSWTCLPTSIHWAVPIAFGIPFGMGNSLCFIYGSNYLATSYSIYAASALAGNTVVRSIFGAVLPLAGPSMYEKMTPQWAGTLLGLLELAMVPIPVIFWKYGERIRQRSPVITQMREEKERAERKKERHLARMRRRAEREAMGGKRVAVDEDVPAEDDSHIGRESVERDVEKEAGRGVSDGIEKS</sequence>
<feature type="compositionally biased region" description="Basic residues" evidence="6">
    <location>
        <begin position="580"/>
        <end position="590"/>
    </location>
</feature>
<feature type="transmembrane region" description="Helical" evidence="7">
    <location>
        <begin position="390"/>
        <end position="412"/>
    </location>
</feature>
<feature type="region of interest" description="Disordered" evidence="6">
    <location>
        <begin position="1"/>
        <end position="57"/>
    </location>
</feature>
<feature type="transmembrane region" description="Helical" evidence="7">
    <location>
        <begin position="464"/>
        <end position="486"/>
    </location>
</feature>
<feature type="transmembrane region" description="Helical" evidence="7">
    <location>
        <begin position="359"/>
        <end position="384"/>
    </location>
</feature>
<evidence type="ECO:0000256" key="5">
    <source>
        <dbReference type="ARBA" id="ARBA00023180"/>
    </source>
</evidence>
<dbReference type="FunFam" id="1.20.1250.20:FF:000011">
    <property type="entry name" value="MFS multidrug transporter, putative"/>
    <property type="match status" value="1"/>
</dbReference>
<evidence type="ECO:0000256" key="2">
    <source>
        <dbReference type="ARBA" id="ARBA00022692"/>
    </source>
</evidence>
<evidence type="ECO:0000256" key="3">
    <source>
        <dbReference type="ARBA" id="ARBA00022989"/>
    </source>
</evidence>
<dbReference type="InterPro" id="IPR011701">
    <property type="entry name" value="MFS"/>
</dbReference>
<feature type="transmembrane region" description="Helical" evidence="7">
    <location>
        <begin position="533"/>
        <end position="553"/>
    </location>
</feature>
<dbReference type="InterPro" id="IPR020846">
    <property type="entry name" value="MFS_dom"/>
</dbReference>
<dbReference type="Proteomes" id="UP001187682">
    <property type="component" value="Unassembled WGS sequence"/>
</dbReference>
<dbReference type="GO" id="GO:0022857">
    <property type="term" value="F:transmembrane transporter activity"/>
    <property type="evidence" value="ECO:0007669"/>
    <property type="project" value="InterPro"/>
</dbReference>
<evidence type="ECO:0000256" key="7">
    <source>
        <dbReference type="SAM" id="Phobius"/>
    </source>
</evidence>
<keyword evidence="4 7" id="KW-0472">Membrane</keyword>
<feature type="transmembrane region" description="Helical" evidence="7">
    <location>
        <begin position="288"/>
        <end position="308"/>
    </location>
</feature>
<feature type="compositionally biased region" description="Basic and acidic residues" evidence="6">
    <location>
        <begin position="570"/>
        <end position="579"/>
    </location>
</feature>
<feature type="transmembrane region" description="Helical" evidence="7">
    <location>
        <begin position="220"/>
        <end position="237"/>
    </location>
</feature>
<keyword evidence="3 7" id="KW-1133">Transmembrane helix</keyword>
<dbReference type="SUPFAM" id="SSF103473">
    <property type="entry name" value="MFS general substrate transporter"/>
    <property type="match status" value="1"/>
</dbReference>
<dbReference type="AlphaFoldDB" id="A0AAE8N2I2"/>
<comment type="caution">
    <text evidence="9">The sequence shown here is derived from an EMBL/GenBank/DDBJ whole genome shotgun (WGS) entry which is preliminary data.</text>
</comment>
<proteinExistence type="predicted"/>
<feature type="domain" description="Major facilitator superfamily (MFS) profile" evidence="8">
    <location>
        <begin position="124"/>
        <end position="559"/>
    </location>
</feature>
<feature type="transmembrane region" description="Helical" evidence="7">
    <location>
        <begin position="197"/>
        <end position="214"/>
    </location>
</feature>
<protein>
    <submittedName>
        <fullName evidence="9">Related to benomyl/methotrexate resistance protein</fullName>
    </submittedName>
</protein>
<dbReference type="CDD" id="cd17323">
    <property type="entry name" value="MFS_Tpo1_MDR_like"/>
    <property type="match status" value="1"/>
</dbReference>
<evidence type="ECO:0000313" key="9">
    <source>
        <dbReference type="EMBL" id="SPO05216.1"/>
    </source>
</evidence>
<feature type="transmembrane region" description="Helical" evidence="7">
    <location>
        <begin position="166"/>
        <end position="185"/>
    </location>
</feature>
<dbReference type="InterPro" id="IPR036259">
    <property type="entry name" value="MFS_trans_sf"/>
</dbReference>
<keyword evidence="5" id="KW-0325">Glycoprotein</keyword>
<feature type="compositionally biased region" description="Low complexity" evidence="6">
    <location>
        <begin position="19"/>
        <end position="40"/>
    </location>
</feature>
<name>A0AAE8N2I2_9PEZI</name>
<dbReference type="PROSITE" id="PS50850">
    <property type="entry name" value="MFS"/>
    <property type="match status" value="1"/>
</dbReference>
<feature type="compositionally biased region" description="Basic and acidic residues" evidence="6">
    <location>
        <begin position="591"/>
        <end position="603"/>
    </location>
</feature>
<feature type="compositionally biased region" description="Basic and acidic residues" evidence="6">
    <location>
        <begin position="611"/>
        <end position="639"/>
    </location>
</feature>
<evidence type="ECO:0000256" key="4">
    <source>
        <dbReference type="ARBA" id="ARBA00023136"/>
    </source>
</evidence>
<reference evidence="9" key="1">
    <citation type="submission" date="2018-03" db="EMBL/GenBank/DDBJ databases">
        <authorList>
            <person name="Guldener U."/>
        </authorList>
    </citation>
    <scope>NUCLEOTIDE SEQUENCE</scope>
</reference>
<feature type="region of interest" description="Disordered" evidence="6">
    <location>
        <begin position="570"/>
        <end position="639"/>
    </location>
</feature>
<evidence type="ECO:0000313" key="10">
    <source>
        <dbReference type="Proteomes" id="UP001187682"/>
    </source>
</evidence>
<dbReference type="Gene3D" id="1.20.1250.20">
    <property type="entry name" value="MFS general substrate transporter like domains"/>
    <property type="match status" value="1"/>
</dbReference>
<organism evidence="9 10">
    <name type="scientific">Cephalotrichum gorgonifer</name>
    <dbReference type="NCBI Taxonomy" id="2041049"/>
    <lineage>
        <taxon>Eukaryota</taxon>
        <taxon>Fungi</taxon>
        <taxon>Dikarya</taxon>
        <taxon>Ascomycota</taxon>
        <taxon>Pezizomycotina</taxon>
        <taxon>Sordariomycetes</taxon>
        <taxon>Hypocreomycetidae</taxon>
        <taxon>Microascales</taxon>
        <taxon>Microascaceae</taxon>
        <taxon>Cephalotrichum</taxon>
    </lineage>
</organism>
<comment type="subcellular location">
    <subcellularLocation>
        <location evidence="1">Membrane</location>
        <topology evidence="1">Multi-pass membrane protein</topology>
    </subcellularLocation>
</comment>
<feature type="transmembrane region" description="Helical" evidence="7">
    <location>
        <begin position="433"/>
        <end position="452"/>
    </location>
</feature>
<keyword evidence="2 7" id="KW-0812">Transmembrane</keyword>
<feature type="transmembrane region" description="Helical" evidence="7">
    <location>
        <begin position="125"/>
        <end position="146"/>
    </location>
</feature>
<gene>
    <name evidence="9" type="ORF">DNG_07903</name>
</gene>
<dbReference type="EMBL" id="ONZQ02000012">
    <property type="protein sequence ID" value="SPO05216.1"/>
    <property type="molecule type" value="Genomic_DNA"/>
</dbReference>